<proteinExistence type="predicted"/>
<dbReference type="CDD" id="cd20746">
    <property type="entry name" value="FIX_Ntox15_NUC_DUF4112_RhsA-like"/>
    <property type="match status" value="1"/>
</dbReference>
<evidence type="ECO:0000256" key="1">
    <source>
        <dbReference type="SAM" id="MobiDB-lite"/>
    </source>
</evidence>
<keyword evidence="2" id="KW-0472">Membrane</keyword>
<sequence length="520" mass="58341">MAEINPTQLRSAVAWSTGTPQAEAEDDKSAWEWFWEAIQGDFNENRSTGQIVADAAISMIPLVDQVCDVRDLVANCKKLREEPDDMWSWVALALTLIGLFPVLGSLVKGALKVIFSFIRRTTGKGISLAIDASMTCVIALLRREECQRYLRRLKVDDVFAWLAKQVTQVKEKTNPSALLRAFDKGISTTRTLVTKVEDIPRVGPKAKAALDTIVWVRAKADDGLKKACDPIKEILDAIVIRLGKESLRNRHGIIDVKNIHYRGALPEAAAVTMMRTKNPKPSWLSTGNNFSFPPQIADVERLRVDTEVSNGWPPLTNGNIESFHKMANVVIKGPARLFRIISPNSRAMSDCWISEKVFNEIQNSPDPRAAWRKFLAVWPDWNVNGQFVIYDIKPGETLKAWQGPAAAQTKDTLPDYHLEGGGEQIIFKINRSDPRNDTTRFYKIGNDKEKTLGEPIERSAYDKLNSADKENYLEIRESINHPNISGPFDTGWKQTEFDGNNVHQRIGLPSLPGQITAIKR</sequence>
<keyword evidence="2" id="KW-1133">Transmembrane helix</keyword>
<dbReference type="AlphaFoldDB" id="A0A2S2DKA6"/>
<feature type="compositionally biased region" description="Polar residues" evidence="1">
    <location>
        <begin position="1"/>
        <end position="20"/>
    </location>
</feature>
<name>A0A2S2DKA6_9BURK</name>
<feature type="transmembrane region" description="Helical" evidence="2">
    <location>
        <begin position="87"/>
        <end position="111"/>
    </location>
</feature>
<dbReference type="EMBL" id="CP029343">
    <property type="protein sequence ID" value="AWL05758.1"/>
    <property type="molecule type" value="Genomic_DNA"/>
</dbReference>
<dbReference type="RefSeq" id="WP_109346089.1">
    <property type="nucleotide sequence ID" value="NZ_CP029343.1"/>
</dbReference>
<evidence type="ECO:0000256" key="2">
    <source>
        <dbReference type="SAM" id="Phobius"/>
    </source>
</evidence>
<dbReference type="KEGG" id="mtim:DIR46_15895"/>
<protein>
    <submittedName>
        <fullName evidence="3">Uncharacterized protein</fullName>
    </submittedName>
</protein>
<accession>A0A2S2DKA6</accession>
<keyword evidence="2" id="KW-0812">Transmembrane</keyword>
<reference evidence="3 4" key="1">
    <citation type="submission" date="2018-05" db="EMBL/GenBank/DDBJ databases">
        <title>Complete genome sequence of Massilia oculi sp. nov. CCUG 43427T (=DSM 26321T), the type strain of M. oculi, and comparison with genome sequences of other Massilia strains.</title>
        <authorList>
            <person name="Zhu B."/>
        </authorList>
    </citation>
    <scope>NUCLEOTIDE SEQUENCE [LARGE SCALE GENOMIC DNA]</scope>
    <source>
        <strain evidence="3 4">CCUG 43427</strain>
    </source>
</reference>
<keyword evidence="4" id="KW-1185">Reference proteome</keyword>
<dbReference type="Proteomes" id="UP000245820">
    <property type="component" value="Chromosome"/>
</dbReference>
<organism evidence="3 4">
    <name type="scientific">Massilia oculi</name>
    <dbReference type="NCBI Taxonomy" id="945844"/>
    <lineage>
        <taxon>Bacteria</taxon>
        <taxon>Pseudomonadati</taxon>
        <taxon>Pseudomonadota</taxon>
        <taxon>Betaproteobacteria</taxon>
        <taxon>Burkholderiales</taxon>
        <taxon>Oxalobacteraceae</taxon>
        <taxon>Telluria group</taxon>
        <taxon>Massilia</taxon>
    </lineage>
</organism>
<gene>
    <name evidence="3" type="ORF">DIR46_15895</name>
</gene>
<evidence type="ECO:0000313" key="4">
    <source>
        <dbReference type="Proteomes" id="UP000245820"/>
    </source>
</evidence>
<dbReference type="OrthoDB" id="7324255at2"/>
<evidence type="ECO:0000313" key="3">
    <source>
        <dbReference type="EMBL" id="AWL05758.1"/>
    </source>
</evidence>
<dbReference type="InterPro" id="IPR049802">
    <property type="entry name" value="RhsC-like_FIX"/>
</dbReference>
<feature type="region of interest" description="Disordered" evidence="1">
    <location>
        <begin position="1"/>
        <end position="21"/>
    </location>
</feature>